<feature type="transmembrane region" description="Helical" evidence="8">
    <location>
        <begin position="176"/>
        <end position="196"/>
    </location>
</feature>
<evidence type="ECO:0000256" key="2">
    <source>
        <dbReference type="ARBA" id="ARBA00022448"/>
    </source>
</evidence>
<dbReference type="SMART" id="SM00382">
    <property type="entry name" value="AAA"/>
    <property type="match status" value="1"/>
</dbReference>
<dbReference type="Pfam" id="PF00005">
    <property type="entry name" value="ABC_tran"/>
    <property type="match status" value="1"/>
</dbReference>
<accession>A0A7C3RMD8</accession>
<evidence type="ECO:0000313" key="11">
    <source>
        <dbReference type="EMBL" id="HFX13724.1"/>
    </source>
</evidence>
<dbReference type="Gene3D" id="1.20.1560.10">
    <property type="entry name" value="ABC transporter type 1, transmembrane domain"/>
    <property type="match status" value="1"/>
</dbReference>
<feature type="transmembrane region" description="Helical" evidence="8">
    <location>
        <begin position="257"/>
        <end position="278"/>
    </location>
</feature>
<dbReference type="GO" id="GO:0005524">
    <property type="term" value="F:ATP binding"/>
    <property type="evidence" value="ECO:0007669"/>
    <property type="project" value="UniProtKB-KW"/>
</dbReference>
<keyword evidence="6 8" id="KW-1133">Transmembrane helix</keyword>
<organism evidence="11">
    <name type="scientific">Dictyoglomus thermophilum</name>
    <dbReference type="NCBI Taxonomy" id="14"/>
    <lineage>
        <taxon>Bacteria</taxon>
        <taxon>Pseudomonadati</taxon>
        <taxon>Dictyoglomota</taxon>
        <taxon>Dictyoglomia</taxon>
        <taxon>Dictyoglomales</taxon>
        <taxon>Dictyoglomaceae</taxon>
        <taxon>Dictyoglomus</taxon>
    </lineage>
</organism>
<evidence type="ECO:0000259" key="10">
    <source>
        <dbReference type="PROSITE" id="PS50929"/>
    </source>
</evidence>
<name>A0A7C3RMD8_DICTH</name>
<evidence type="ECO:0000256" key="7">
    <source>
        <dbReference type="ARBA" id="ARBA00023136"/>
    </source>
</evidence>
<dbReference type="SUPFAM" id="SSF52540">
    <property type="entry name" value="P-loop containing nucleoside triphosphate hydrolases"/>
    <property type="match status" value="1"/>
</dbReference>
<comment type="subcellular location">
    <subcellularLocation>
        <location evidence="1">Cell membrane</location>
        <topology evidence="1">Multi-pass membrane protein</topology>
    </subcellularLocation>
</comment>
<dbReference type="SUPFAM" id="SSF90123">
    <property type="entry name" value="ABC transporter transmembrane region"/>
    <property type="match status" value="1"/>
</dbReference>
<evidence type="ECO:0000256" key="4">
    <source>
        <dbReference type="ARBA" id="ARBA00022741"/>
    </source>
</evidence>
<keyword evidence="5 11" id="KW-0067">ATP-binding</keyword>
<feature type="domain" description="ABC transporter" evidence="9">
    <location>
        <begin position="350"/>
        <end position="584"/>
    </location>
</feature>
<dbReference type="EMBL" id="DTIN01000021">
    <property type="protein sequence ID" value="HFX13724.1"/>
    <property type="molecule type" value="Genomic_DNA"/>
</dbReference>
<dbReference type="InterPro" id="IPR003439">
    <property type="entry name" value="ABC_transporter-like_ATP-bd"/>
</dbReference>
<dbReference type="InterPro" id="IPR036640">
    <property type="entry name" value="ABC1_TM_sf"/>
</dbReference>
<feature type="transmembrane region" description="Helical" evidence="8">
    <location>
        <begin position="153"/>
        <end position="170"/>
    </location>
</feature>
<keyword evidence="2" id="KW-0813">Transport</keyword>
<evidence type="ECO:0000256" key="3">
    <source>
        <dbReference type="ARBA" id="ARBA00022692"/>
    </source>
</evidence>
<comment type="caution">
    <text evidence="11">The sequence shown here is derived from an EMBL/GenBank/DDBJ whole genome shotgun (WGS) entry which is preliminary data.</text>
</comment>
<dbReference type="InterPro" id="IPR027417">
    <property type="entry name" value="P-loop_NTPase"/>
</dbReference>
<dbReference type="PANTHER" id="PTHR43394:SF1">
    <property type="entry name" value="ATP-BINDING CASSETTE SUB-FAMILY B MEMBER 10, MITOCHONDRIAL"/>
    <property type="match status" value="1"/>
</dbReference>
<dbReference type="PROSITE" id="PS50929">
    <property type="entry name" value="ABC_TM1F"/>
    <property type="match status" value="1"/>
</dbReference>
<dbReference type="InterPro" id="IPR039421">
    <property type="entry name" value="Type_1_exporter"/>
</dbReference>
<feature type="transmembrane region" description="Helical" evidence="8">
    <location>
        <begin position="284"/>
        <end position="302"/>
    </location>
</feature>
<dbReference type="AlphaFoldDB" id="A0A7C3RMD8"/>
<dbReference type="FunFam" id="3.40.50.300:FF:000287">
    <property type="entry name" value="Multidrug ABC transporter ATP-binding protein"/>
    <property type="match status" value="1"/>
</dbReference>
<sequence length="598" mass="69049">MPYALREDEKLEEKVSIDILKRLFKYLKPYKREVFIVLFFIFVVMVVDLLNPYFIKFAIDRFIKDKDSNGLILVGILMIVLNLISMISAKKRTQRMSKITHGILLNIRQDLYNHIQQLSFTFFDERPVGKILSRIISDVNSLANLFNMSITNLIPDSVTIIATLLIMFYLNSKLALYAMSMLPLLFIVLFSIQTISRKRWQVVRKKGSTLNAFTHENFSGIRVVKYFTAEKYRANIFSELAWDVRQAFVRAVRINDLFWPMVEFSWGIGTVITFYFGVKMINSGDISVGLLIAFTSYIGMFWRPIMNLSNLYNNFVIGMASAERIFEIMDIEPNIKEEEDAIDIDIKGEIEFRNVSFSYDGKRKVLDNVSFKIKPGEKVALVGHTGAGKSTIVNLLCRFYDPQEGEILIDGINIKKIKLESLRKQIAVMFQDTFLFSGTILENIKYGRLDATYDEVVETAKKVYAHDFISNMEKGYDTNINERGMRLSLGQRQIISLARTLIANPKIIILDEATASVDTYTERLLQMGIEILLKGRTSIIIAHRLSTVQNVDKIIVIENGRILEIGNHEELMKKKGIYYHMFMSQFNYWEERNSEIVS</sequence>
<feature type="domain" description="ABC transmembrane type-1" evidence="10">
    <location>
        <begin position="35"/>
        <end position="315"/>
    </location>
</feature>
<evidence type="ECO:0000256" key="6">
    <source>
        <dbReference type="ARBA" id="ARBA00022989"/>
    </source>
</evidence>
<proteinExistence type="predicted"/>
<dbReference type="Pfam" id="PF00664">
    <property type="entry name" value="ABC_membrane"/>
    <property type="match status" value="1"/>
</dbReference>
<keyword evidence="3 8" id="KW-0812">Transmembrane</keyword>
<gene>
    <name evidence="11" type="ORF">ENW00_06165</name>
</gene>
<evidence type="ECO:0000256" key="1">
    <source>
        <dbReference type="ARBA" id="ARBA00004651"/>
    </source>
</evidence>
<protein>
    <submittedName>
        <fullName evidence="11">ABC transporter ATP-binding protein</fullName>
    </submittedName>
</protein>
<dbReference type="CDD" id="cd18545">
    <property type="entry name" value="ABC_6TM_YknV_like"/>
    <property type="match status" value="1"/>
</dbReference>
<dbReference type="GO" id="GO:0005886">
    <property type="term" value="C:plasma membrane"/>
    <property type="evidence" value="ECO:0007669"/>
    <property type="project" value="UniProtKB-SubCell"/>
</dbReference>
<feature type="transmembrane region" description="Helical" evidence="8">
    <location>
        <begin position="70"/>
        <end position="89"/>
    </location>
</feature>
<dbReference type="Gene3D" id="3.40.50.300">
    <property type="entry name" value="P-loop containing nucleotide triphosphate hydrolases"/>
    <property type="match status" value="1"/>
</dbReference>
<keyword evidence="4" id="KW-0547">Nucleotide-binding</keyword>
<dbReference type="InterPro" id="IPR003593">
    <property type="entry name" value="AAA+_ATPase"/>
</dbReference>
<evidence type="ECO:0000259" key="9">
    <source>
        <dbReference type="PROSITE" id="PS50893"/>
    </source>
</evidence>
<dbReference type="GO" id="GO:0016887">
    <property type="term" value="F:ATP hydrolysis activity"/>
    <property type="evidence" value="ECO:0007669"/>
    <property type="project" value="InterPro"/>
</dbReference>
<evidence type="ECO:0000256" key="5">
    <source>
        <dbReference type="ARBA" id="ARBA00022840"/>
    </source>
</evidence>
<dbReference type="GO" id="GO:0015421">
    <property type="term" value="F:ABC-type oligopeptide transporter activity"/>
    <property type="evidence" value="ECO:0007669"/>
    <property type="project" value="TreeGrafter"/>
</dbReference>
<evidence type="ECO:0000256" key="8">
    <source>
        <dbReference type="SAM" id="Phobius"/>
    </source>
</evidence>
<dbReference type="PANTHER" id="PTHR43394">
    <property type="entry name" value="ATP-DEPENDENT PERMEASE MDL1, MITOCHONDRIAL"/>
    <property type="match status" value="1"/>
</dbReference>
<reference evidence="11" key="1">
    <citation type="journal article" date="2020" name="mSystems">
        <title>Genome- and Community-Level Interaction Insights into Carbon Utilization and Element Cycling Functions of Hydrothermarchaeota in Hydrothermal Sediment.</title>
        <authorList>
            <person name="Zhou Z."/>
            <person name="Liu Y."/>
            <person name="Xu W."/>
            <person name="Pan J."/>
            <person name="Luo Z.H."/>
            <person name="Li M."/>
        </authorList>
    </citation>
    <scope>NUCLEOTIDE SEQUENCE [LARGE SCALE GENOMIC DNA]</scope>
    <source>
        <strain evidence="11">SpSt-81</strain>
    </source>
</reference>
<feature type="transmembrane region" description="Helical" evidence="8">
    <location>
        <begin position="34"/>
        <end position="55"/>
    </location>
</feature>
<dbReference type="CDD" id="cd03254">
    <property type="entry name" value="ABCC_Glucan_exporter_like"/>
    <property type="match status" value="1"/>
</dbReference>
<dbReference type="InterPro" id="IPR011527">
    <property type="entry name" value="ABC1_TM_dom"/>
</dbReference>
<keyword evidence="7 8" id="KW-0472">Membrane</keyword>
<dbReference type="PROSITE" id="PS50893">
    <property type="entry name" value="ABC_TRANSPORTER_2"/>
    <property type="match status" value="1"/>
</dbReference>